<sequence length="1703" mass="199964">MVGPFMQGVLLMGIIYWYSKGLISMINDYYRGEFNRKLKDEIKEQKLGNIKAPAYDLSDMELLVNIELQKDKLMQKEEERDYFVGNSDHKETTSYCYRLNAKEEFLNMLFITIYDYYRKHPVKNPICWLKENKNSSWAYYTESYNDFSLINWTSFAVPSTLVNVGSEAVCMLCDNILCFTDLKTKSISYYKAESPQLGLSISAMTGHNKFSLVAFSEVVLRPAVHIIQYPDFSKYAVFCTQKIISFVDIRFNEYDLLIAISGYPHYTLCIWNFRTGQLLVQHDTLKESLAKSLLCSFHHIPDIVQFSKWNREILIWQLCYSSTGVDLHEVSKIELSKEFTLSDINSMCYGEDNNLYVVDNFASVSMVEVAQFHLKPQWSVSDPLEMSTQFKSFYIESHKQGLLVYSSEYVYYLRKKLSKWQCEWKLSHDIMQEKGLRKCVSNSNGEIYASAAIGNLYHIEAVEEVKLNPVNIYHENSIDFVLLKGVKEECLIQLTTDHAIKALQMSRFAEFSKFVIPFANTLVAHNLGPFIMVGTSKGRIHFLNYSNIKEPFELSSIDTHQGYAIGSLQLMDQLAVYRTIYYDFYLLKTDFTHNSFYEIGPFQQISETDGICQYFLGENNRIFMFINRDSQIKLPHCNTLSCYHWLPETKKLNVLDYQLPHTYRDVGEVTVTMKNIVEFFAIRLESNILDYLQYKTDTNELVLVHSIQTHHLSSINGIKSSRNLLTWGVDGTYIHYRSHKKSPKPYGICQILQIKYRPRVVQKVLDCFNAKYLVYMYSLGGIKVMRVASTGIPTIENQFVENTPLIVEPHLTKTQIINQVTAEVVIEHSDEEKQKQKKLLQNIRDLGKEVTALIDYDMSVTGKSQGIFKKFCLNHKWLRQLTKEAEKLCEAERRSLEAAIQDQSRIRDWFYFIIMSTNSGISFKIRAIFSKFSLENYGLRKRNDKFALLYELYRFYDLESLEETQEEIEGNDMKVEGESRELKTKKDLNYFEVSGTSSYEHIMCEELAMQDVNIVTANQMYNQDAKIRILLTDRLKYDFNKKFEEIRQIKSELMEAILTTNNTLMQIYENMNCMLRLLGREEFKPPQLSRPEWQKDEFVKNIMEVDDSEIKAVNRRKKKAEVEIAKRGRLLLWSVDFWVHALITMMDGVLEKLWEEEIKKNIPIPEFLSKKEPADYTLEDQKALREYEEKCRLLEEDRKKYLNILKENESQINELKTGYILKLNENVSEMMILKLKYDFAIKHVRLRNLNTKIMNFKKLQWLQRINMLREDIDLITEYVHKYSKLFEFWSKSVEDLRLKVDSLLLKEKSVERLFKGQFLNSIPQHLGPEMTKFFKKRPKSLPKLLHSTLICKELSLRVNTKSQPKFNFPLPKDVYEYLDGLNSLDEIGNIPVSLESKHWEQFVKLRRQKVEMELKVRAVNLQLADSCSGMNSYGRELSNLKSIKVEALKRLHEAQEEYLKLVQNQTLELRLTMGQVEFNIMGSLKNLQNCVLMHQDDVNDINALILKAGQMKIKAMQRVAFFRRQVIYKEWEHKVVGANIEYLKNMLYVIGKCKVSIEFLNILRNWKKVKAEKQKLLNNEGLLEKVAEEKLTGFRRQLVRLSDKISVVRQQIDELKLANKRVNRQIEDLKVAVSFAHTNRDFMIEEKKRREQNEKMEKIKRHSTLIETVRRDYVHIMELKTILELQRLRTYPTLGPNPSHCLA</sequence>
<dbReference type="Pfam" id="PF25828">
    <property type="entry name" value="CC_Cfap43"/>
    <property type="match status" value="1"/>
</dbReference>
<dbReference type="Gene3D" id="2.130.10.10">
    <property type="entry name" value="YVTN repeat-like/Quinoprotein amine dehydrogenase"/>
    <property type="match status" value="1"/>
</dbReference>
<evidence type="ECO:0000256" key="9">
    <source>
        <dbReference type="SAM" id="Coils"/>
    </source>
</evidence>
<evidence type="ECO:0000256" key="5">
    <source>
        <dbReference type="ARBA" id="ARBA00022737"/>
    </source>
</evidence>
<accession>A0A0L0CK07</accession>
<reference evidence="10 11" key="1">
    <citation type="journal article" date="2015" name="Nat. Commun.">
        <title>Lucilia cuprina genome unlocks parasitic fly biology to underpin future interventions.</title>
        <authorList>
            <person name="Anstead C.A."/>
            <person name="Korhonen P.K."/>
            <person name="Young N.D."/>
            <person name="Hall R.S."/>
            <person name="Jex A.R."/>
            <person name="Murali S.C."/>
            <person name="Hughes D.S."/>
            <person name="Lee S.F."/>
            <person name="Perry T."/>
            <person name="Stroehlein A.J."/>
            <person name="Ansell B.R."/>
            <person name="Breugelmans B."/>
            <person name="Hofmann A."/>
            <person name="Qu J."/>
            <person name="Dugan S."/>
            <person name="Lee S.L."/>
            <person name="Chao H."/>
            <person name="Dinh H."/>
            <person name="Han Y."/>
            <person name="Doddapaneni H.V."/>
            <person name="Worley K.C."/>
            <person name="Muzny D.M."/>
            <person name="Ioannidis P."/>
            <person name="Waterhouse R.M."/>
            <person name="Zdobnov E.M."/>
            <person name="James P.J."/>
            <person name="Bagnall N.H."/>
            <person name="Kotze A.C."/>
            <person name="Gibbs R.A."/>
            <person name="Richards S."/>
            <person name="Batterham P."/>
            <person name="Gasser R.B."/>
        </authorList>
    </citation>
    <scope>NUCLEOTIDE SEQUENCE [LARGE SCALE GENOMIC DNA]</scope>
    <source>
        <strain evidence="10 11">LS</strain>
        <tissue evidence="10">Full body</tissue>
    </source>
</reference>
<keyword evidence="8" id="KW-0966">Cell projection</keyword>
<keyword evidence="3" id="KW-0963">Cytoplasm</keyword>
<evidence type="ECO:0000256" key="6">
    <source>
        <dbReference type="ARBA" id="ARBA00023054"/>
    </source>
</evidence>
<evidence type="ECO:0000313" key="10">
    <source>
        <dbReference type="EMBL" id="KNC32586.1"/>
    </source>
</evidence>
<dbReference type="Proteomes" id="UP000037069">
    <property type="component" value="Unassembled WGS sequence"/>
</dbReference>
<dbReference type="STRING" id="7375.A0A0L0CK07"/>
<dbReference type="InterPro" id="IPR015943">
    <property type="entry name" value="WD40/YVTN_repeat-like_dom_sf"/>
</dbReference>
<organism evidence="10 11">
    <name type="scientific">Lucilia cuprina</name>
    <name type="common">Green bottle fly</name>
    <name type="synonym">Australian sheep blowfly</name>
    <dbReference type="NCBI Taxonomy" id="7375"/>
    <lineage>
        <taxon>Eukaryota</taxon>
        <taxon>Metazoa</taxon>
        <taxon>Ecdysozoa</taxon>
        <taxon>Arthropoda</taxon>
        <taxon>Hexapoda</taxon>
        <taxon>Insecta</taxon>
        <taxon>Pterygota</taxon>
        <taxon>Neoptera</taxon>
        <taxon>Endopterygota</taxon>
        <taxon>Diptera</taxon>
        <taxon>Brachycera</taxon>
        <taxon>Muscomorpha</taxon>
        <taxon>Oestroidea</taxon>
        <taxon>Calliphoridae</taxon>
        <taxon>Luciliinae</taxon>
        <taxon>Lucilia</taxon>
    </lineage>
</organism>
<evidence type="ECO:0000256" key="3">
    <source>
        <dbReference type="ARBA" id="ARBA00022490"/>
    </source>
</evidence>
<dbReference type="PANTHER" id="PTHR14885">
    <property type="entry name" value="CILIA- AND FLAGELLA-ASSOCIATED PROTEIN 43-RELATED"/>
    <property type="match status" value="1"/>
</dbReference>
<feature type="coiled-coil region" evidence="9">
    <location>
        <begin position="1598"/>
        <end position="1632"/>
    </location>
</feature>
<feature type="coiled-coil region" evidence="9">
    <location>
        <begin position="1437"/>
        <end position="1465"/>
    </location>
</feature>
<keyword evidence="11" id="KW-1185">Reference proteome</keyword>
<keyword evidence="4" id="KW-0853">WD repeat</keyword>
<name>A0A0L0CK07_LUCCU</name>
<evidence type="ECO:0000256" key="2">
    <source>
        <dbReference type="ARBA" id="ARBA00004245"/>
    </source>
</evidence>
<dbReference type="EMBL" id="JRES01000301">
    <property type="protein sequence ID" value="KNC32586.1"/>
    <property type="molecule type" value="Genomic_DNA"/>
</dbReference>
<evidence type="ECO:0000256" key="8">
    <source>
        <dbReference type="ARBA" id="ARBA00023273"/>
    </source>
</evidence>
<keyword evidence="7" id="KW-0206">Cytoskeleton</keyword>
<evidence type="ECO:0000313" key="11">
    <source>
        <dbReference type="Proteomes" id="UP000037069"/>
    </source>
</evidence>
<dbReference type="GO" id="GO:0005930">
    <property type="term" value="C:axoneme"/>
    <property type="evidence" value="ECO:0007669"/>
    <property type="project" value="TreeGrafter"/>
</dbReference>
<dbReference type="PANTHER" id="PTHR14885:SF1">
    <property type="entry name" value="CILIA- AND FLAGELLA-ASSOCIATED PROTEIN 43"/>
    <property type="match status" value="1"/>
</dbReference>
<dbReference type="GO" id="GO:0060271">
    <property type="term" value="P:cilium assembly"/>
    <property type="evidence" value="ECO:0007669"/>
    <property type="project" value="TreeGrafter"/>
</dbReference>
<comment type="subcellular location">
    <subcellularLocation>
        <location evidence="1">Cell projection</location>
        <location evidence="1">Cilium</location>
    </subcellularLocation>
    <subcellularLocation>
        <location evidence="2">Cytoplasm</location>
        <location evidence="2">Cytoskeleton</location>
    </subcellularLocation>
</comment>
<proteinExistence type="predicted"/>
<evidence type="ECO:0008006" key="12">
    <source>
        <dbReference type="Google" id="ProtNLM"/>
    </source>
</evidence>
<evidence type="ECO:0000256" key="4">
    <source>
        <dbReference type="ARBA" id="ARBA00022574"/>
    </source>
</evidence>
<evidence type="ECO:0000256" key="1">
    <source>
        <dbReference type="ARBA" id="ARBA00004138"/>
    </source>
</evidence>
<dbReference type="GO" id="GO:0003341">
    <property type="term" value="P:cilium movement"/>
    <property type="evidence" value="ECO:0007669"/>
    <property type="project" value="UniProtKB-ARBA"/>
</dbReference>
<dbReference type="OMA" id="REKCRVK"/>
<keyword evidence="5" id="KW-0677">Repeat</keyword>
<comment type="caution">
    <text evidence="10">The sequence shown here is derived from an EMBL/GenBank/DDBJ whole genome shotgun (WGS) entry which is preliminary data.</text>
</comment>
<dbReference type="OrthoDB" id="535167at2759"/>
<dbReference type="SUPFAM" id="SSF101908">
    <property type="entry name" value="Putative isomerase YbhE"/>
    <property type="match status" value="1"/>
</dbReference>
<evidence type="ECO:0000256" key="7">
    <source>
        <dbReference type="ARBA" id="ARBA00023212"/>
    </source>
</evidence>
<protein>
    <recommendedName>
        <fullName evidence="12">Cilia- and flagella-associated protein 43</fullName>
    </recommendedName>
</protein>
<gene>
    <name evidence="10" type="ORF">FF38_13085</name>
</gene>
<keyword evidence="6 9" id="KW-0175">Coiled coil</keyword>
<feature type="coiled-coil region" evidence="9">
    <location>
        <begin position="1184"/>
        <end position="1211"/>
    </location>
</feature>